<keyword evidence="13" id="KW-0969">Cilium</keyword>
<dbReference type="NCBIfam" id="NF001304">
    <property type="entry name" value="PRK00249.1-4"/>
    <property type="match status" value="1"/>
</dbReference>
<dbReference type="RefSeq" id="WP_311361566.1">
    <property type="nucleotide sequence ID" value="NZ_JAVRIE010000003.1"/>
</dbReference>
<keyword evidence="6 11" id="KW-0472">Membrane</keyword>
<dbReference type="PROSITE" id="PS51257">
    <property type="entry name" value="PROKAR_LIPOPROTEIN"/>
    <property type="match status" value="1"/>
</dbReference>
<dbReference type="GO" id="GO:0009279">
    <property type="term" value="C:cell outer membrane"/>
    <property type="evidence" value="ECO:0007669"/>
    <property type="project" value="UniProtKB-SubCell"/>
</dbReference>
<protein>
    <recommendedName>
        <fullName evidence="11">Flagellar L-ring protein</fullName>
    </recommendedName>
    <alternativeName>
        <fullName evidence="11">Basal body L-ring protein</fullName>
    </alternativeName>
</protein>
<dbReference type="PRINTS" id="PR01008">
    <property type="entry name" value="FLGLRINGFLGH"/>
</dbReference>
<comment type="function">
    <text evidence="1 11">Assembles around the rod to form the L-ring and probably protects the motor/basal body from shearing forces during rotation.</text>
</comment>
<evidence type="ECO:0000256" key="8">
    <source>
        <dbReference type="ARBA" id="ARBA00023143"/>
    </source>
</evidence>
<evidence type="ECO:0000256" key="1">
    <source>
        <dbReference type="ARBA" id="ARBA00002591"/>
    </source>
</evidence>
<evidence type="ECO:0000256" key="12">
    <source>
        <dbReference type="SAM" id="SignalP"/>
    </source>
</evidence>
<proteinExistence type="inferred from homology"/>
<keyword evidence="5 11" id="KW-0732">Signal</keyword>
<gene>
    <name evidence="11 13" type="primary">flgH</name>
    <name evidence="13" type="ORF">RM544_09580</name>
</gene>
<dbReference type="GO" id="GO:0003774">
    <property type="term" value="F:cytoskeletal motor activity"/>
    <property type="evidence" value="ECO:0007669"/>
    <property type="project" value="InterPro"/>
</dbReference>
<keyword evidence="14" id="KW-1185">Reference proteome</keyword>
<evidence type="ECO:0000256" key="10">
    <source>
        <dbReference type="ARBA" id="ARBA00023288"/>
    </source>
</evidence>
<dbReference type="PANTHER" id="PTHR34933">
    <property type="entry name" value="FLAGELLAR L-RING PROTEIN"/>
    <property type="match status" value="1"/>
</dbReference>
<feature type="signal peptide" evidence="12">
    <location>
        <begin position="1"/>
        <end position="23"/>
    </location>
</feature>
<keyword evidence="10 11" id="KW-0449">Lipoprotein</keyword>
<dbReference type="HAMAP" id="MF_00415">
    <property type="entry name" value="FlgH"/>
    <property type="match status" value="1"/>
</dbReference>
<evidence type="ECO:0000256" key="11">
    <source>
        <dbReference type="HAMAP-Rule" id="MF_00415"/>
    </source>
</evidence>
<reference evidence="13 14" key="1">
    <citation type="submission" date="2023-09" db="EMBL/GenBank/DDBJ databases">
        <authorList>
            <person name="Rey-Velasco X."/>
        </authorList>
    </citation>
    <scope>NUCLEOTIDE SEQUENCE [LARGE SCALE GENOMIC DNA]</scope>
    <source>
        <strain evidence="13 14">W409</strain>
    </source>
</reference>
<evidence type="ECO:0000313" key="14">
    <source>
        <dbReference type="Proteomes" id="UP001249020"/>
    </source>
</evidence>
<accession>A0AAW8R0J0</accession>
<keyword evidence="9 11" id="KW-0998">Cell outer membrane</keyword>
<dbReference type="NCBIfam" id="NF009338">
    <property type="entry name" value="PRK12698.1"/>
    <property type="match status" value="1"/>
</dbReference>
<keyword evidence="13" id="KW-0966">Cell projection</keyword>
<dbReference type="InterPro" id="IPR000527">
    <property type="entry name" value="Flag_Lring"/>
</dbReference>
<keyword evidence="13" id="KW-0282">Flagellum</keyword>
<sequence length="235" mass="25278">MTLLSLRSFKLIAVLTTVVIALSACQSTEVQPVTANDPYYAPAVPSLTRDEIVEDGSLFMKGMANSLYSDVKARRVGDIITVQLSENTNATKSAGTTSSKESTVDVQPIIGLGGNAINIGKESLQLGLDSSNEFTGDAQANQSNSLSGNISVTVVEVLPNQNLIIRGEKWLTLNNGDEYIRLTGVIRAADISPTNEIESTKIANARIQYSGKGSFAQAQEKGWLTKFFSSTWWPL</sequence>
<evidence type="ECO:0000313" key="13">
    <source>
        <dbReference type="EMBL" id="MDT0582792.1"/>
    </source>
</evidence>
<comment type="similarity">
    <text evidence="3 11">Belongs to the FlgH family.</text>
</comment>
<dbReference type="GO" id="GO:0009427">
    <property type="term" value="C:bacterial-type flagellum basal body, distal rod, L ring"/>
    <property type="evidence" value="ECO:0007669"/>
    <property type="project" value="InterPro"/>
</dbReference>
<dbReference type="Proteomes" id="UP001249020">
    <property type="component" value="Unassembled WGS sequence"/>
</dbReference>
<comment type="caution">
    <text evidence="13">The sequence shown here is derived from an EMBL/GenBank/DDBJ whole genome shotgun (WGS) entry which is preliminary data.</text>
</comment>
<evidence type="ECO:0000256" key="3">
    <source>
        <dbReference type="ARBA" id="ARBA00006929"/>
    </source>
</evidence>
<keyword evidence="8 11" id="KW-0975">Bacterial flagellum</keyword>
<dbReference type="Pfam" id="PF02107">
    <property type="entry name" value="FlgH"/>
    <property type="match status" value="1"/>
</dbReference>
<feature type="chain" id="PRO_5043645247" description="Flagellar L-ring protein" evidence="12">
    <location>
        <begin position="24"/>
        <end position="235"/>
    </location>
</feature>
<comment type="subcellular location">
    <subcellularLocation>
        <location evidence="11">Cell outer membrane</location>
        <topology evidence="11">Lipid-anchor</topology>
    </subcellularLocation>
    <subcellularLocation>
        <location evidence="11">Bacterial flagellum basal body</location>
    </subcellularLocation>
    <subcellularLocation>
        <location evidence="2">Membrane</location>
        <topology evidence="2">Lipid-anchor</topology>
    </subcellularLocation>
</comment>
<keyword evidence="7" id="KW-0564">Palmitate</keyword>
<dbReference type="GO" id="GO:0071973">
    <property type="term" value="P:bacterial-type flagellum-dependent cell motility"/>
    <property type="evidence" value="ECO:0007669"/>
    <property type="project" value="InterPro"/>
</dbReference>
<evidence type="ECO:0000256" key="4">
    <source>
        <dbReference type="ARBA" id="ARBA00011439"/>
    </source>
</evidence>
<evidence type="ECO:0000256" key="6">
    <source>
        <dbReference type="ARBA" id="ARBA00023136"/>
    </source>
</evidence>
<name>A0AAW8R0J0_9ALTE</name>
<evidence type="ECO:0000256" key="7">
    <source>
        <dbReference type="ARBA" id="ARBA00023139"/>
    </source>
</evidence>
<organism evidence="13 14">
    <name type="scientific">Brumicola blandensis</name>
    <dbReference type="NCBI Taxonomy" id="3075611"/>
    <lineage>
        <taxon>Bacteria</taxon>
        <taxon>Pseudomonadati</taxon>
        <taxon>Pseudomonadota</taxon>
        <taxon>Gammaproteobacteria</taxon>
        <taxon>Alteromonadales</taxon>
        <taxon>Alteromonadaceae</taxon>
        <taxon>Brumicola</taxon>
    </lineage>
</organism>
<comment type="subunit">
    <text evidence="4 11">The basal body constitutes a major portion of the flagellar organelle and consists of four rings (L,P,S, and M) mounted on a central rod.</text>
</comment>
<evidence type="ECO:0000256" key="5">
    <source>
        <dbReference type="ARBA" id="ARBA00022729"/>
    </source>
</evidence>
<dbReference type="PANTHER" id="PTHR34933:SF1">
    <property type="entry name" value="FLAGELLAR L-RING PROTEIN"/>
    <property type="match status" value="1"/>
</dbReference>
<evidence type="ECO:0000256" key="9">
    <source>
        <dbReference type="ARBA" id="ARBA00023237"/>
    </source>
</evidence>
<dbReference type="EMBL" id="JAVRIE010000003">
    <property type="protein sequence ID" value="MDT0582792.1"/>
    <property type="molecule type" value="Genomic_DNA"/>
</dbReference>
<dbReference type="AlphaFoldDB" id="A0AAW8R0J0"/>
<evidence type="ECO:0000256" key="2">
    <source>
        <dbReference type="ARBA" id="ARBA00004635"/>
    </source>
</evidence>